<evidence type="ECO:0000256" key="1">
    <source>
        <dbReference type="ARBA" id="ARBA00002268"/>
    </source>
</evidence>
<feature type="binding site" evidence="17">
    <location>
        <position position="113"/>
    </location>
    <ligand>
        <name>[4Fe-4S] cluster</name>
        <dbReference type="ChEBI" id="CHEBI:49883"/>
    </ligand>
</feature>
<evidence type="ECO:0000256" key="16">
    <source>
        <dbReference type="ARBA" id="ARBA00047415"/>
    </source>
</evidence>
<feature type="disulfide bond" description="Redox-active" evidence="17">
    <location>
        <begin position="192"/>
        <end position="194"/>
    </location>
</feature>
<dbReference type="RefSeq" id="WP_159750957.1">
    <property type="nucleotide sequence ID" value="NZ_CASSPE010000201.1"/>
</dbReference>
<evidence type="ECO:0000256" key="2">
    <source>
        <dbReference type="ARBA" id="ARBA00004691"/>
    </source>
</evidence>
<organism evidence="18 19">
    <name type="scientific">Sporofaciens musculi</name>
    <dbReference type="NCBI Taxonomy" id="2681861"/>
    <lineage>
        <taxon>Bacteria</taxon>
        <taxon>Bacillati</taxon>
        <taxon>Bacillota</taxon>
        <taxon>Clostridia</taxon>
        <taxon>Lachnospirales</taxon>
        <taxon>Lachnospiraceae</taxon>
        <taxon>Sporofaciens</taxon>
    </lineage>
</organism>
<feature type="binding site" evidence="17">
    <location>
        <position position="110"/>
    </location>
    <ligand>
        <name>[4Fe-4S] cluster</name>
        <dbReference type="ChEBI" id="CHEBI:49883"/>
    </ligand>
</feature>
<dbReference type="HAMAP" id="MF_02089">
    <property type="entry name" value="QueH"/>
    <property type="match status" value="1"/>
</dbReference>
<dbReference type="GO" id="GO:0046872">
    <property type="term" value="F:metal ion binding"/>
    <property type="evidence" value="ECO:0007669"/>
    <property type="project" value="UniProtKB-KW"/>
</dbReference>
<evidence type="ECO:0000256" key="7">
    <source>
        <dbReference type="ARBA" id="ARBA00022694"/>
    </source>
</evidence>
<comment type="pathway">
    <text evidence="2 17">tRNA modification; tRNA-queuosine biosynthesis.</text>
</comment>
<comment type="similarity">
    <text evidence="3 17">Belongs to the QueH family.</text>
</comment>
<comment type="function">
    <text evidence="1 17">Catalyzes the conversion of epoxyqueuosine (oQ) to queuosine (Q), which is a hypermodified base found in the wobble positions of tRNA(Asp), tRNA(Asn), tRNA(His) and tRNA(Tyr).</text>
</comment>
<dbReference type="PANTHER" id="PTHR36701">
    <property type="entry name" value="EPOXYQUEUOSINE REDUCTASE QUEH"/>
    <property type="match status" value="1"/>
</dbReference>
<dbReference type="GO" id="GO:0008616">
    <property type="term" value="P:tRNA queuosine(34) biosynthetic process"/>
    <property type="evidence" value="ECO:0007669"/>
    <property type="project" value="UniProtKB-UniRule"/>
</dbReference>
<dbReference type="GO" id="GO:0052693">
    <property type="term" value="F:epoxyqueuosine reductase activity"/>
    <property type="evidence" value="ECO:0007669"/>
    <property type="project" value="UniProtKB-UniRule"/>
</dbReference>
<keyword evidence="7 17" id="KW-0819">tRNA processing</keyword>
<dbReference type="AlphaFoldDB" id="A0A7X3MG43"/>
<dbReference type="GO" id="GO:0051539">
    <property type="term" value="F:4 iron, 4 sulfur cluster binding"/>
    <property type="evidence" value="ECO:0007669"/>
    <property type="project" value="UniProtKB-UniRule"/>
</dbReference>
<feature type="binding site" evidence="17">
    <location>
        <position position="29"/>
    </location>
    <ligand>
        <name>[4Fe-4S] cluster</name>
        <dbReference type="ChEBI" id="CHEBI:49883"/>
    </ligand>
</feature>
<evidence type="ECO:0000256" key="17">
    <source>
        <dbReference type="HAMAP-Rule" id="MF_02089"/>
    </source>
</evidence>
<keyword evidence="10 17" id="KW-0560">Oxidoreductase</keyword>
<keyword evidence="12 17" id="KW-0411">Iron-sulfur</keyword>
<keyword evidence="6 17" id="KW-0004">4Fe-4S</keyword>
<evidence type="ECO:0000256" key="5">
    <source>
        <dbReference type="ARBA" id="ARBA00016895"/>
    </source>
</evidence>
<keyword evidence="8 17" id="KW-0479">Metal-binding</keyword>
<accession>A0A7X3MG43</accession>
<evidence type="ECO:0000256" key="8">
    <source>
        <dbReference type="ARBA" id="ARBA00022723"/>
    </source>
</evidence>
<dbReference type="EC" id="1.17.99.6" evidence="4 17"/>
<feature type="binding site" evidence="17">
    <location>
        <position position="28"/>
    </location>
    <ligand>
        <name>[4Fe-4S] cluster</name>
        <dbReference type="ChEBI" id="CHEBI:49883"/>
    </ligand>
</feature>
<evidence type="ECO:0000256" key="15">
    <source>
        <dbReference type="ARBA" id="ARBA00031446"/>
    </source>
</evidence>
<evidence type="ECO:0000256" key="3">
    <source>
        <dbReference type="ARBA" id="ARBA00008207"/>
    </source>
</evidence>
<evidence type="ECO:0000256" key="9">
    <source>
        <dbReference type="ARBA" id="ARBA00022785"/>
    </source>
</evidence>
<evidence type="ECO:0000256" key="4">
    <source>
        <dbReference type="ARBA" id="ARBA00012622"/>
    </source>
</evidence>
<dbReference type="Pfam" id="PF02677">
    <property type="entry name" value="QueH"/>
    <property type="match status" value="1"/>
</dbReference>
<protein>
    <recommendedName>
        <fullName evidence="5 17">Epoxyqueuosine reductase QueH</fullName>
        <ecNumber evidence="4 17">1.17.99.6</ecNumber>
    </recommendedName>
    <alternativeName>
        <fullName evidence="15 17">Queuosine biosynthesis protein QueH</fullName>
    </alternativeName>
</protein>
<name>A0A7X3MG43_9FIRM</name>
<keyword evidence="13 17" id="KW-1015">Disulfide bond</keyword>
<dbReference type="Proteomes" id="UP000460412">
    <property type="component" value="Unassembled WGS sequence"/>
</dbReference>
<evidence type="ECO:0000313" key="19">
    <source>
        <dbReference type="Proteomes" id="UP000460412"/>
    </source>
</evidence>
<keyword evidence="11 17" id="KW-0408">Iron</keyword>
<keyword evidence="19" id="KW-1185">Reference proteome</keyword>
<dbReference type="PANTHER" id="PTHR36701:SF1">
    <property type="entry name" value="EPOXYQUEUOSINE REDUCTASE QUEH"/>
    <property type="match status" value="1"/>
</dbReference>
<evidence type="ECO:0000256" key="6">
    <source>
        <dbReference type="ARBA" id="ARBA00022485"/>
    </source>
</evidence>
<keyword evidence="14 17" id="KW-0676">Redox-active center</keyword>
<reference evidence="18 19" key="1">
    <citation type="submission" date="2019-12" db="EMBL/GenBank/DDBJ databases">
        <title>Sporaefaciens musculi gen. nov., sp. nov., a novel bacterium isolated from the caecum of an obese mouse.</title>
        <authorList>
            <person name="Rasmussen T.S."/>
            <person name="Streidl T."/>
            <person name="Hitch T.C.A."/>
            <person name="Wortmann E."/>
            <person name="Deptula P."/>
            <person name="Hansen M."/>
            <person name="Nielsen D.S."/>
            <person name="Clavel T."/>
            <person name="Vogensen F.K."/>
        </authorList>
    </citation>
    <scope>NUCLEOTIDE SEQUENCE [LARGE SCALE GENOMIC DNA]</scope>
    <source>
        <strain evidence="18 19">WCA-9-b2</strain>
    </source>
</reference>
<proteinExistence type="inferred from homology"/>
<evidence type="ECO:0000313" key="18">
    <source>
        <dbReference type="EMBL" id="MXP75756.1"/>
    </source>
</evidence>
<dbReference type="EMBL" id="WUQX01000001">
    <property type="protein sequence ID" value="MXP75756.1"/>
    <property type="molecule type" value="Genomic_DNA"/>
</dbReference>
<sequence length="204" mass="23764">MNYQKELEKLIEGLGKEQKVPSLLLHSCCAPCSSYVLEYLSNYFEITTFYYNPNIYPESEYTKRILEQQTLIAKMRTQHPIAFMAGAYDKDRFYEMARGMEHLKEGGERCFRCYELRLREAAEVAKKCGFDYFATTLSISPLKNAVRLNEIGLRLSKEFGVAYLPSDFKKKNGYKRSIELSKKYGLYRQDYCGCEFSVALSRRA</sequence>
<keyword evidence="9 17" id="KW-0671">Queuosine biosynthesis</keyword>
<evidence type="ECO:0000256" key="12">
    <source>
        <dbReference type="ARBA" id="ARBA00023014"/>
    </source>
</evidence>
<comment type="catalytic activity">
    <reaction evidence="16 17">
        <text>epoxyqueuosine(34) in tRNA + AH2 = queuosine(34) in tRNA + A + H2O</text>
        <dbReference type="Rhea" id="RHEA:32159"/>
        <dbReference type="Rhea" id="RHEA-COMP:18571"/>
        <dbReference type="Rhea" id="RHEA-COMP:18582"/>
        <dbReference type="ChEBI" id="CHEBI:13193"/>
        <dbReference type="ChEBI" id="CHEBI:15377"/>
        <dbReference type="ChEBI" id="CHEBI:17499"/>
        <dbReference type="ChEBI" id="CHEBI:194431"/>
        <dbReference type="ChEBI" id="CHEBI:194443"/>
        <dbReference type="EC" id="1.17.99.6"/>
    </reaction>
</comment>
<dbReference type="InterPro" id="IPR003828">
    <property type="entry name" value="QueH"/>
</dbReference>
<evidence type="ECO:0000256" key="14">
    <source>
        <dbReference type="ARBA" id="ARBA00023284"/>
    </source>
</evidence>
<evidence type="ECO:0000256" key="11">
    <source>
        <dbReference type="ARBA" id="ARBA00023004"/>
    </source>
</evidence>
<evidence type="ECO:0000256" key="10">
    <source>
        <dbReference type="ARBA" id="ARBA00023002"/>
    </source>
</evidence>
<comment type="caution">
    <text evidence="18">The sequence shown here is derived from an EMBL/GenBank/DDBJ whole genome shotgun (WGS) entry which is preliminary data.</text>
</comment>
<evidence type="ECO:0000256" key="13">
    <source>
        <dbReference type="ARBA" id="ARBA00023157"/>
    </source>
</evidence>
<dbReference type="UniPathway" id="UPA00392"/>
<gene>
    <name evidence="17" type="primary">queH</name>
    <name evidence="18" type="ORF">GN277_10295</name>
</gene>